<reference evidence="1" key="2">
    <citation type="journal article" date="2021" name="PeerJ">
        <title>Extensive microbial diversity within the chicken gut microbiome revealed by metagenomics and culture.</title>
        <authorList>
            <person name="Gilroy R."/>
            <person name="Ravi A."/>
            <person name="Getino M."/>
            <person name="Pursley I."/>
            <person name="Horton D.L."/>
            <person name="Alikhan N.F."/>
            <person name="Baker D."/>
            <person name="Gharbi K."/>
            <person name="Hall N."/>
            <person name="Watson M."/>
            <person name="Adriaenssens E.M."/>
            <person name="Foster-Nyarko E."/>
            <person name="Jarju S."/>
            <person name="Secka A."/>
            <person name="Antonio M."/>
            <person name="Oren A."/>
            <person name="Chaudhuri R.R."/>
            <person name="La Ragione R."/>
            <person name="Hildebrand F."/>
            <person name="Pallen M.J."/>
        </authorList>
    </citation>
    <scope>NUCLEOTIDE SEQUENCE</scope>
    <source>
        <strain evidence="1">11687</strain>
    </source>
</reference>
<evidence type="ECO:0000313" key="1">
    <source>
        <dbReference type="EMBL" id="HIU58797.1"/>
    </source>
</evidence>
<sequence length="441" mass="52829">MTEKDIRPIPRYLLRKIGREDKKQFPAPDNQLRFYAYLTIWHKELVKVTVAVRHYRKKRYCKAVAWHGVHSGKCLVKDLEYNYYGGMGFRVGWYEEGIQKEPRWYERGVGCAESRYYDPWAPIVNPEVVGKLPEYKYSAYSLYHGPHLLKYLQLYEQYPQLEMLMKAGLGLYYDRIAILKKIGEDKAFRKWLLRRREDLSASPSGFYVQTILKAYQTNRPLQEIQEFLTRKKSFDRDPDYKPIKKLFRGQQLQEFFRYLDKQKISPRLYLDYLHACEHLQLDMSLPQNRLPHDFMRWHDIRTDQYATAKAEADKKEKRELYEKFAAVAQKYLTLQHDKRGSFLCIIARSPADLIREGEVLHHCVGRMNYDRRFIREESLIFFIRSKERPETPLVTLEYSLSARKVLQCYGEHDRKPDDDVLHYVHKVWLPYANRALKKLSA</sequence>
<dbReference type="Proteomes" id="UP000824081">
    <property type="component" value="Unassembled WGS sequence"/>
</dbReference>
<dbReference type="EMBL" id="DVMZ01000050">
    <property type="protein sequence ID" value="HIU58797.1"/>
    <property type="molecule type" value="Genomic_DNA"/>
</dbReference>
<organism evidence="1 2">
    <name type="scientific">Candidatus Scatosoma pullistercoris</name>
    <dbReference type="NCBI Taxonomy" id="2840934"/>
    <lineage>
        <taxon>Bacteria</taxon>
        <taxon>Bacillati</taxon>
        <taxon>Bacillota</taxon>
        <taxon>Clostridia</taxon>
        <taxon>Candidatus Scatosoma</taxon>
    </lineage>
</organism>
<proteinExistence type="predicted"/>
<dbReference type="Pfam" id="PF14284">
    <property type="entry name" value="PcfJ"/>
    <property type="match status" value="1"/>
</dbReference>
<accession>A0A9D1MEW7</accession>
<gene>
    <name evidence="1" type="ORF">IAC57_01720</name>
</gene>
<comment type="caution">
    <text evidence="1">The sequence shown here is derived from an EMBL/GenBank/DDBJ whole genome shotgun (WGS) entry which is preliminary data.</text>
</comment>
<dbReference type="InterPro" id="IPR025586">
    <property type="entry name" value="PcfJ"/>
</dbReference>
<reference evidence="1" key="1">
    <citation type="submission" date="2020-10" db="EMBL/GenBank/DDBJ databases">
        <authorList>
            <person name="Gilroy R."/>
        </authorList>
    </citation>
    <scope>NUCLEOTIDE SEQUENCE</scope>
    <source>
        <strain evidence="1">11687</strain>
    </source>
</reference>
<name>A0A9D1MEW7_9FIRM</name>
<protein>
    <submittedName>
        <fullName evidence="1">PcfJ domain-containing protein</fullName>
    </submittedName>
</protein>
<dbReference type="AlphaFoldDB" id="A0A9D1MEW7"/>
<evidence type="ECO:0000313" key="2">
    <source>
        <dbReference type="Proteomes" id="UP000824081"/>
    </source>
</evidence>